<evidence type="ECO:0000256" key="1">
    <source>
        <dbReference type="SAM" id="MobiDB-lite"/>
    </source>
</evidence>
<feature type="domain" description="SLH" evidence="3">
    <location>
        <begin position="126"/>
        <end position="188"/>
    </location>
</feature>
<comment type="caution">
    <text evidence="4">The sequence shown here is derived from an EMBL/GenBank/DDBJ whole genome shotgun (WGS) entry which is preliminary data.</text>
</comment>
<dbReference type="AlphaFoldDB" id="A0A921GNX1"/>
<evidence type="ECO:0000313" key="5">
    <source>
        <dbReference type="Proteomes" id="UP000775129"/>
    </source>
</evidence>
<evidence type="ECO:0000256" key="2">
    <source>
        <dbReference type="SAM" id="Phobius"/>
    </source>
</evidence>
<feature type="region of interest" description="Disordered" evidence="1">
    <location>
        <begin position="1"/>
        <end position="92"/>
    </location>
</feature>
<evidence type="ECO:0000313" key="4">
    <source>
        <dbReference type="EMBL" id="HJF49619.1"/>
    </source>
</evidence>
<gene>
    <name evidence="4" type="ORF">K8W24_07445</name>
</gene>
<feature type="compositionally biased region" description="Low complexity" evidence="1">
    <location>
        <begin position="1"/>
        <end position="10"/>
    </location>
</feature>
<keyword evidence="2" id="KW-0812">Transmembrane</keyword>
<sequence>MALRRPAAPRVRPDRPGAPAPAAARAGLVTPTAPAPAPVAAAPVDEPTAVEPTALAVAPALPETERAPTPATPLGAAPAPEQHPVGPAPARSVPPRRTLLLAGAAAAAVVGAVSAGAVLPRMLGPASSPFSDVADGDAGLEAMLWADDTGVLPAAGGAFSPEAVVTRGEVAAALHRFAGTPAVPLEDVPVLIVDLGEDPEQASALLWLHGRGALWGDAELKVHPKDPATREGASGMLAALLRPALAGIGAVWPSGGADGSGGAEGRDLPAGLSQDAAWLTNAGMAPDGSTHWQGEQAVTRAELAAVLHRADGVIANALG</sequence>
<organism evidence="4 5">
    <name type="scientific">Brachybacterium paraconglomeratum</name>
    <dbReference type="NCBI Taxonomy" id="173362"/>
    <lineage>
        <taxon>Bacteria</taxon>
        <taxon>Bacillati</taxon>
        <taxon>Actinomycetota</taxon>
        <taxon>Actinomycetes</taxon>
        <taxon>Micrococcales</taxon>
        <taxon>Dermabacteraceae</taxon>
        <taxon>Brachybacterium</taxon>
    </lineage>
</organism>
<proteinExistence type="predicted"/>
<keyword evidence="2" id="KW-1133">Transmembrane helix</keyword>
<name>A0A921GNX1_9MICO</name>
<dbReference type="EMBL" id="DYWO01000221">
    <property type="protein sequence ID" value="HJF49619.1"/>
    <property type="molecule type" value="Genomic_DNA"/>
</dbReference>
<evidence type="ECO:0000259" key="3">
    <source>
        <dbReference type="PROSITE" id="PS51272"/>
    </source>
</evidence>
<keyword evidence="2" id="KW-0472">Membrane</keyword>
<reference evidence="4" key="2">
    <citation type="submission" date="2021-09" db="EMBL/GenBank/DDBJ databases">
        <authorList>
            <person name="Gilroy R."/>
        </authorList>
    </citation>
    <scope>NUCLEOTIDE SEQUENCE</scope>
    <source>
        <strain evidence="4">1647</strain>
    </source>
</reference>
<dbReference type="InterPro" id="IPR001119">
    <property type="entry name" value="SLH_dom"/>
</dbReference>
<reference evidence="4" key="1">
    <citation type="journal article" date="2021" name="PeerJ">
        <title>Extensive microbial diversity within the chicken gut microbiome revealed by metagenomics and culture.</title>
        <authorList>
            <person name="Gilroy R."/>
            <person name="Ravi A."/>
            <person name="Getino M."/>
            <person name="Pursley I."/>
            <person name="Horton D.L."/>
            <person name="Alikhan N.F."/>
            <person name="Baker D."/>
            <person name="Gharbi K."/>
            <person name="Hall N."/>
            <person name="Watson M."/>
            <person name="Adriaenssens E.M."/>
            <person name="Foster-Nyarko E."/>
            <person name="Jarju S."/>
            <person name="Secka A."/>
            <person name="Antonio M."/>
            <person name="Oren A."/>
            <person name="Chaudhuri R.R."/>
            <person name="La Ragione R."/>
            <person name="Hildebrand F."/>
            <person name="Pallen M.J."/>
        </authorList>
    </citation>
    <scope>NUCLEOTIDE SEQUENCE</scope>
    <source>
        <strain evidence="4">1647</strain>
    </source>
</reference>
<feature type="compositionally biased region" description="Low complexity" evidence="1">
    <location>
        <begin position="20"/>
        <end position="80"/>
    </location>
</feature>
<protein>
    <submittedName>
        <fullName evidence="4">S-layer homology domain-containing protein</fullName>
    </submittedName>
</protein>
<accession>A0A921GNX1</accession>
<dbReference type="PROSITE" id="PS51272">
    <property type="entry name" value="SLH"/>
    <property type="match status" value="1"/>
</dbReference>
<dbReference type="Proteomes" id="UP000775129">
    <property type="component" value="Unassembled WGS sequence"/>
</dbReference>
<feature type="transmembrane region" description="Helical" evidence="2">
    <location>
        <begin position="99"/>
        <end position="119"/>
    </location>
</feature>
<dbReference type="Pfam" id="PF00395">
    <property type="entry name" value="SLH"/>
    <property type="match status" value="1"/>
</dbReference>